<proteinExistence type="inferred from homology"/>
<evidence type="ECO:0000313" key="6">
    <source>
        <dbReference type="Proteomes" id="UP000464214"/>
    </source>
</evidence>
<dbReference type="PROSITE" id="PS50991">
    <property type="entry name" value="PYR_CT"/>
    <property type="match status" value="1"/>
</dbReference>
<dbReference type="GO" id="GO:0004419">
    <property type="term" value="F:hydroxymethylglutaryl-CoA lyase activity"/>
    <property type="evidence" value="ECO:0007669"/>
    <property type="project" value="TreeGrafter"/>
</dbReference>
<protein>
    <submittedName>
        <fullName evidence="5">Hydroxymethylglutaryl-CoA lyase</fullName>
    </submittedName>
</protein>
<dbReference type="Pfam" id="PF00682">
    <property type="entry name" value="HMGL-like"/>
    <property type="match status" value="1"/>
</dbReference>
<dbReference type="KEGG" id="nib:GU926_03460"/>
<evidence type="ECO:0000256" key="3">
    <source>
        <dbReference type="ARBA" id="ARBA00023239"/>
    </source>
</evidence>
<keyword evidence="3 5" id="KW-0456">Lyase</keyword>
<accession>A0A6P1NS93</accession>
<organism evidence="5 6">
    <name type="scientific">Nibribacter ruber</name>
    <dbReference type="NCBI Taxonomy" id="2698458"/>
    <lineage>
        <taxon>Bacteria</taxon>
        <taxon>Pseudomonadati</taxon>
        <taxon>Bacteroidota</taxon>
        <taxon>Cytophagia</taxon>
        <taxon>Cytophagales</taxon>
        <taxon>Hymenobacteraceae</taxon>
        <taxon>Nibribacter</taxon>
    </lineage>
</organism>
<reference evidence="5 6" key="1">
    <citation type="submission" date="2020-01" db="EMBL/GenBank/DDBJ databases">
        <authorList>
            <person name="Kim M."/>
        </authorList>
    </citation>
    <scope>NUCLEOTIDE SEQUENCE [LARGE SCALE GENOMIC DNA]</scope>
    <source>
        <strain evidence="5 6">BT10</strain>
    </source>
</reference>
<evidence type="ECO:0000259" key="4">
    <source>
        <dbReference type="PROSITE" id="PS50991"/>
    </source>
</evidence>
<dbReference type="RefSeq" id="WP_160689046.1">
    <property type="nucleotide sequence ID" value="NZ_CP047897.1"/>
</dbReference>
<dbReference type="GO" id="GO:0046872">
    <property type="term" value="F:metal ion binding"/>
    <property type="evidence" value="ECO:0007669"/>
    <property type="project" value="UniProtKB-KW"/>
</dbReference>
<gene>
    <name evidence="5" type="ORF">GU926_03460</name>
</gene>
<feature type="domain" description="Pyruvate carboxyltransferase" evidence="4">
    <location>
        <begin position="1"/>
        <end position="270"/>
    </location>
</feature>
<name>A0A6P1NS93_9BACT</name>
<dbReference type="Proteomes" id="UP000464214">
    <property type="component" value="Chromosome"/>
</dbReference>
<dbReference type="PANTHER" id="PTHR42738:SF7">
    <property type="entry name" value="HYDROXYMETHYLGLUTARYL-COA LYASE"/>
    <property type="match status" value="1"/>
</dbReference>
<keyword evidence="2" id="KW-0479">Metal-binding</keyword>
<evidence type="ECO:0000313" key="5">
    <source>
        <dbReference type="EMBL" id="QHL86547.1"/>
    </source>
</evidence>
<dbReference type="CDD" id="cd07938">
    <property type="entry name" value="DRE_TIM_HMGL"/>
    <property type="match status" value="1"/>
</dbReference>
<dbReference type="SUPFAM" id="SSF51569">
    <property type="entry name" value="Aldolase"/>
    <property type="match status" value="1"/>
</dbReference>
<evidence type="ECO:0000256" key="1">
    <source>
        <dbReference type="ARBA" id="ARBA00009405"/>
    </source>
</evidence>
<dbReference type="InterPro" id="IPR000891">
    <property type="entry name" value="PYR_CT"/>
</dbReference>
<keyword evidence="6" id="KW-1185">Reference proteome</keyword>
<dbReference type="InterPro" id="IPR043594">
    <property type="entry name" value="HMGL"/>
</dbReference>
<dbReference type="InterPro" id="IPR013785">
    <property type="entry name" value="Aldolase_TIM"/>
</dbReference>
<dbReference type="Gene3D" id="3.20.20.70">
    <property type="entry name" value="Aldolase class I"/>
    <property type="match status" value="1"/>
</dbReference>
<dbReference type="GO" id="GO:0046951">
    <property type="term" value="P:ketone body biosynthetic process"/>
    <property type="evidence" value="ECO:0007669"/>
    <property type="project" value="TreeGrafter"/>
</dbReference>
<dbReference type="PANTHER" id="PTHR42738">
    <property type="entry name" value="HYDROXYMETHYLGLUTARYL-COA LYASE"/>
    <property type="match status" value="1"/>
</dbReference>
<sequence>MKLIECPRDAMQGLKDFVPTHIKAEYIQTLLQVGFDSLDFGSFVSPKAIPQMRDTEEVLGLLDTSVSATKLLAIVANVRGAEQAVQHEQIRYLGFPLSLSEEFQHRNTNKSIKEALVEVEQLQNLCVQRGKELVTYLSMGFGNPYGEPWGPEQVSQMTETLDGLGVKIISLSDTIGVSSPENIQYLFKTLIPAFPHIEFGAHLHTNPNTWYEKVEAAYASGCRRIDGALLGYGGCPMAKDDLVGNMPTEKVLSFLQEKEVPLPLNQEALQKALTLASTVFQSH</sequence>
<dbReference type="AlphaFoldDB" id="A0A6P1NS93"/>
<dbReference type="EMBL" id="CP047897">
    <property type="protein sequence ID" value="QHL86547.1"/>
    <property type="molecule type" value="Genomic_DNA"/>
</dbReference>
<comment type="similarity">
    <text evidence="1">Belongs to the HMG-CoA lyase family.</text>
</comment>
<dbReference type="GO" id="GO:0006552">
    <property type="term" value="P:L-leucine catabolic process"/>
    <property type="evidence" value="ECO:0007669"/>
    <property type="project" value="TreeGrafter"/>
</dbReference>
<evidence type="ECO:0000256" key="2">
    <source>
        <dbReference type="ARBA" id="ARBA00022723"/>
    </source>
</evidence>